<protein>
    <recommendedName>
        <fullName evidence="1">RNA-directed DNA polymerase</fullName>
        <ecNumber evidence="1">2.7.7.49</ecNumber>
    </recommendedName>
</protein>
<keyword evidence="6" id="KW-0511">Multifunctional enzyme</keyword>
<dbReference type="AlphaFoldDB" id="A0A8X6V7N3"/>
<sequence length="183" mass="21191">MQVLPERSQLSGTHHLCRRCSYGPRKLSAVKNWKRPENLRELRSFLGLCTYYRKFVKGFSNIARPLHKLTESKQKFQWTKECEDSFLQLKEALTSSPILIYPQPDKPFILDTDASNESVGAVLSQEIDGQERVVAYWSKCLSKPERNYCVTRKRATGYCESHRAFPSLSLWPKISSTYPIMPL</sequence>
<gene>
    <name evidence="8" type="primary">pol</name>
    <name evidence="8" type="ORF">TNCV_3502411</name>
</gene>
<evidence type="ECO:0000256" key="4">
    <source>
        <dbReference type="ARBA" id="ARBA00022759"/>
    </source>
</evidence>
<dbReference type="PANTHER" id="PTHR37984">
    <property type="entry name" value="PROTEIN CBG26694"/>
    <property type="match status" value="1"/>
</dbReference>
<proteinExistence type="predicted"/>
<dbReference type="FunFam" id="3.10.20.370:FF:000001">
    <property type="entry name" value="Retrovirus-related Pol polyprotein from transposon 17.6-like protein"/>
    <property type="match status" value="1"/>
</dbReference>
<evidence type="ECO:0000259" key="7">
    <source>
        <dbReference type="Pfam" id="PF17919"/>
    </source>
</evidence>
<evidence type="ECO:0000256" key="5">
    <source>
        <dbReference type="ARBA" id="ARBA00022918"/>
    </source>
</evidence>
<evidence type="ECO:0000313" key="9">
    <source>
        <dbReference type="Proteomes" id="UP000887159"/>
    </source>
</evidence>
<dbReference type="PANTHER" id="PTHR37984:SF5">
    <property type="entry name" value="PROTEIN NYNRIN-LIKE"/>
    <property type="match status" value="1"/>
</dbReference>
<keyword evidence="4" id="KW-0378">Hydrolase</keyword>
<dbReference type="EC" id="2.7.7.49" evidence="1"/>
<organism evidence="8 9">
    <name type="scientific">Trichonephila clavipes</name>
    <name type="common">Golden silk orbweaver</name>
    <name type="synonym">Nephila clavipes</name>
    <dbReference type="NCBI Taxonomy" id="2585209"/>
    <lineage>
        <taxon>Eukaryota</taxon>
        <taxon>Metazoa</taxon>
        <taxon>Ecdysozoa</taxon>
        <taxon>Arthropoda</taxon>
        <taxon>Chelicerata</taxon>
        <taxon>Arachnida</taxon>
        <taxon>Araneae</taxon>
        <taxon>Araneomorphae</taxon>
        <taxon>Entelegynae</taxon>
        <taxon>Araneoidea</taxon>
        <taxon>Nephilidae</taxon>
        <taxon>Trichonephila</taxon>
    </lineage>
</organism>
<keyword evidence="2" id="KW-0548">Nucleotidyltransferase</keyword>
<keyword evidence="9" id="KW-1185">Reference proteome</keyword>
<dbReference type="SUPFAM" id="SSF56672">
    <property type="entry name" value="DNA/RNA polymerases"/>
    <property type="match status" value="1"/>
</dbReference>
<dbReference type="InterPro" id="IPR043502">
    <property type="entry name" value="DNA/RNA_pol_sf"/>
</dbReference>
<dbReference type="GO" id="GO:0003964">
    <property type="term" value="F:RNA-directed DNA polymerase activity"/>
    <property type="evidence" value="ECO:0007669"/>
    <property type="project" value="UniProtKB-KW"/>
</dbReference>
<comment type="caution">
    <text evidence="8">The sequence shown here is derived from an EMBL/GenBank/DDBJ whole genome shotgun (WGS) entry which is preliminary data.</text>
</comment>
<dbReference type="InterPro" id="IPR050951">
    <property type="entry name" value="Retrovirus_Pol_polyprotein"/>
</dbReference>
<evidence type="ECO:0000256" key="1">
    <source>
        <dbReference type="ARBA" id="ARBA00012493"/>
    </source>
</evidence>
<accession>A0A8X6V7N3</accession>
<keyword evidence="5" id="KW-0695">RNA-directed DNA polymerase</keyword>
<dbReference type="Gene3D" id="3.10.20.370">
    <property type="match status" value="1"/>
</dbReference>
<keyword evidence="3" id="KW-0540">Nuclease</keyword>
<name>A0A8X6V7N3_TRICX</name>
<dbReference type="Pfam" id="PF17919">
    <property type="entry name" value="RT_RNaseH_2"/>
    <property type="match status" value="1"/>
</dbReference>
<dbReference type="FunFam" id="3.30.70.270:FF:000020">
    <property type="entry name" value="Transposon Tf2-6 polyprotein-like Protein"/>
    <property type="match status" value="1"/>
</dbReference>
<reference evidence="8" key="1">
    <citation type="submission" date="2020-08" db="EMBL/GenBank/DDBJ databases">
        <title>Multicomponent nature underlies the extraordinary mechanical properties of spider dragline silk.</title>
        <authorList>
            <person name="Kono N."/>
            <person name="Nakamura H."/>
            <person name="Mori M."/>
            <person name="Yoshida Y."/>
            <person name="Ohtoshi R."/>
            <person name="Malay A.D."/>
            <person name="Moran D.A.P."/>
            <person name="Tomita M."/>
            <person name="Numata K."/>
            <person name="Arakawa K."/>
        </authorList>
    </citation>
    <scope>NUCLEOTIDE SEQUENCE</scope>
</reference>
<feature type="domain" description="Reverse transcriptase/retrotransposon-derived protein RNase H-like" evidence="7">
    <location>
        <begin position="78"/>
        <end position="165"/>
    </location>
</feature>
<dbReference type="Gene3D" id="3.30.70.270">
    <property type="match status" value="1"/>
</dbReference>
<dbReference type="InterPro" id="IPR043128">
    <property type="entry name" value="Rev_trsase/Diguanyl_cyclase"/>
</dbReference>
<dbReference type="EMBL" id="BMAU01021233">
    <property type="protein sequence ID" value="GFY02359.1"/>
    <property type="molecule type" value="Genomic_DNA"/>
</dbReference>
<evidence type="ECO:0000256" key="6">
    <source>
        <dbReference type="ARBA" id="ARBA00023268"/>
    </source>
</evidence>
<dbReference type="Proteomes" id="UP000887159">
    <property type="component" value="Unassembled WGS sequence"/>
</dbReference>
<evidence type="ECO:0000256" key="2">
    <source>
        <dbReference type="ARBA" id="ARBA00022695"/>
    </source>
</evidence>
<dbReference type="InterPro" id="IPR041577">
    <property type="entry name" value="RT_RNaseH_2"/>
</dbReference>
<evidence type="ECO:0000313" key="8">
    <source>
        <dbReference type="EMBL" id="GFY02359.1"/>
    </source>
</evidence>
<keyword evidence="2" id="KW-0808">Transferase</keyword>
<evidence type="ECO:0000256" key="3">
    <source>
        <dbReference type="ARBA" id="ARBA00022722"/>
    </source>
</evidence>
<dbReference type="GO" id="GO:0004519">
    <property type="term" value="F:endonuclease activity"/>
    <property type="evidence" value="ECO:0007669"/>
    <property type="project" value="UniProtKB-KW"/>
</dbReference>
<keyword evidence="4" id="KW-0255">Endonuclease</keyword>